<evidence type="ECO:0000313" key="3">
    <source>
        <dbReference type="Proteomes" id="UP000606786"/>
    </source>
</evidence>
<sequence>MDTPLAGERQVQQGDVVGELVAQCDSEVAVNRMPDIINNEDHNQLATTLLNATEYAVREEYLQVPVETETQATAEQLAMQESCQLQRQEDVWHLRVACMKEPQTSLQPDAHLNKINGELNVETAATATTATATPLWHATKLSGSKLTANICAPSSSTSSMLTTATTTNAQGTPMDACSMPATSPVQDKQNTSTLQLLQSGQQPQQQQQQQQVTHQEQLILPQPPAEDDNRAQRVDADDELIVDALPATGGVQFPQSNYPISCINQAAIHATSKLATQHNIVAAATDGHGHGGVTCGATGRRLTTPEQTRDGGAVILPAAYLTTTVLQHKEQQQQWQDHQQQLQLVAQQQKQQQQQQFQHPQLLLRTQHFNYINASNSNSHNNNNNNNNTVNINDKNLLPPSHVAHTKTLQKQMFGPKSLNQRPASAASAATAAAAEAQPATPKIIHAPTATTTLTKTPCASMATPNSVGVLGVCFSSSSILAAPSALSATPVLPPPGVSTQRSSSAGVDITQLGTLV</sequence>
<protein>
    <submittedName>
        <fullName evidence="2">(Mediterranean fruit fly) hypothetical protein</fullName>
    </submittedName>
</protein>
<feature type="region of interest" description="Disordered" evidence="1">
    <location>
        <begin position="418"/>
        <end position="443"/>
    </location>
</feature>
<name>A0A811UZH0_CERCA</name>
<feature type="compositionally biased region" description="Polar residues" evidence="1">
    <location>
        <begin position="180"/>
        <end position="193"/>
    </location>
</feature>
<accession>A0A811UZH0</accession>
<feature type="compositionally biased region" description="Low complexity" evidence="1">
    <location>
        <begin position="194"/>
        <end position="216"/>
    </location>
</feature>
<comment type="caution">
    <text evidence="2">The sequence shown here is derived from an EMBL/GenBank/DDBJ whole genome shotgun (WGS) entry which is preliminary data.</text>
</comment>
<gene>
    <name evidence="2" type="ORF">CCAP1982_LOCUS12145</name>
</gene>
<feature type="compositionally biased region" description="Low complexity" evidence="1">
    <location>
        <begin position="423"/>
        <end position="443"/>
    </location>
</feature>
<dbReference type="OrthoDB" id="10034447at2759"/>
<organism evidence="2 3">
    <name type="scientific">Ceratitis capitata</name>
    <name type="common">Mediterranean fruit fly</name>
    <name type="synonym">Tephritis capitata</name>
    <dbReference type="NCBI Taxonomy" id="7213"/>
    <lineage>
        <taxon>Eukaryota</taxon>
        <taxon>Metazoa</taxon>
        <taxon>Ecdysozoa</taxon>
        <taxon>Arthropoda</taxon>
        <taxon>Hexapoda</taxon>
        <taxon>Insecta</taxon>
        <taxon>Pterygota</taxon>
        <taxon>Neoptera</taxon>
        <taxon>Endopterygota</taxon>
        <taxon>Diptera</taxon>
        <taxon>Brachycera</taxon>
        <taxon>Muscomorpha</taxon>
        <taxon>Tephritoidea</taxon>
        <taxon>Tephritidae</taxon>
        <taxon>Ceratitis</taxon>
        <taxon>Ceratitis</taxon>
    </lineage>
</organism>
<dbReference type="Proteomes" id="UP000606786">
    <property type="component" value="Unassembled WGS sequence"/>
</dbReference>
<reference evidence="2" key="1">
    <citation type="submission" date="2020-11" db="EMBL/GenBank/DDBJ databases">
        <authorList>
            <person name="Whitehead M."/>
        </authorList>
    </citation>
    <scope>NUCLEOTIDE SEQUENCE</scope>
    <source>
        <strain evidence="2">EGII</strain>
    </source>
</reference>
<proteinExistence type="predicted"/>
<keyword evidence="3" id="KW-1185">Reference proteome</keyword>
<evidence type="ECO:0000313" key="2">
    <source>
        <dbReference type="EMBL" id="CAD7003708.1"/>
    </source>
</evidence>
<feature type="region of interest" description="Disordered" evidence="1">
    <location>
        <begin position="167"/>
        <end position="216"/>
    </location>
</feature>
<dbReference type="EMBL" id="CAJHJT010000034">
    <property type="protein sequence ID" value="CAD7003708.1"/>
    <property type="molecule type" value="Genomic_DNA"/>
</dbReference>
<dbReference type="AlphaFoldDB" id="A0A811UZH0"/>
<feature type="region of interest" description="Disordered" evidence="1">
    <location>
        <begin position="376"/>
        <end position="396"/>
    </location>
</feature>
<evidence type="ECO:0000256" key="1">
    <source>
        <dbReference type="SAM" id="MobiDB-lite"/>
    </source>
</evidence>